<dbReference type="InterPro" id="IPR009097">
    <property type="entry name" value="Cyclic_Pdiesterase"/>
</dbReference>
<feature type="compositionally biased region" description="Polar residues" evidence="2">
    <location>
        <begin position="106"/>
        <end position="117"/>
    </location>
</feature>
<keyword evidence="1" id="KW-0694">RNA-binding</keyword>
<dbReference type="Pfam" id="PF10469">
    <property type="entry name" value="AKAP7_NLS"/>
    <property type="match status" value="1"/>
</dbReference>
<dbReference type="PANTHER" id="PTHR13360:SF1">
    <property type="entry name" value="ACTIVATING SIGNAL COINTEGRATOR 1 COMPLEX SUBUNIT 1"/>
    <property type="match status" value="1"/>
</dbReference>
<evidence type="ECO:0000313" key="4">
    <source>
        <dbReference type="EMBL" id="CAK9869737.1"/>
    </source>
</evidence>
<dbReference type="Gene3D" id="3.90.1140.10">
    <property type="entry name" value="Cyclic phosphodiesterase"/>
    <property type="match status" value="1"/>
</dbReference>
<dbReference type="InterPro" id="IPR019510">
    <property type="entry name" value="AKAP7-like_phosphoesterase"/>
</dbReference>
<evidence type="ECO:0000256" key="2">
    <source>
        <dbReference type="SAM" id="MobiDB-lite"/>
    </source>
</evidence>
<feature type="domain" description="K Homology" evidence="3">
    <location>
        <begin position="151"/>
        <end position="222"/>
    </location>
</feature>
<evidence type="ECO:0000259" key="3">
    <source>
        <dbReference type="SMART" id="SM00322"/>
    </source>
</evidence>
<dbReference type="SMART" id="SM00322">
    <property type="entry name" value="KH"/>
    <property type="match status" value="1"/>
</dbReference>
<dbReference type="CDD" id="cd00105">
    <property type="entry name" value="KH-I"/>
    <property type="match status" value="1"/>
</dbReference>
<accession>A0ABP1B3T1</accession>
<reference evidence="4" key="1">
    <citation type="submission" date="2024-03" db="EMBL/GenBank/DDBJ databases">
        <authorList>
            <consortium name="ELIXIR-Norway"/>
            <consortium name="Elixir Norway"/>
        </authorList>
    </citation>
    <scope>NUCLEOTIDE SEQUENCE</scope>
</reference>
<dbReference type="Gene3D" id="3.30.1370.10">
    <property type="entry name" value="K Homology domain, type 1"/>
    <property type="match status" value="1"/>
</dbReference>
<dbReference type="SUPFAM" id="SSF55144">
    <property type="entry name" value="LigT-like"/>
    <property type="match status" value="1"/>
</dbReference>
<dbReference type="Proteomes" id="UP001497522">
    <property type="component" value="Chromosome 19"/>
</dbReference>
<dbReference type="SUPFAM" id="SSF54791">
    <property type="entry name" value="Eukaryotic type KH-domain (KH-domain type I)"/>
    <property type="match status" value="1"/>
</dbReference>
<evidence type="ECO:0000313" key="5">
    <source>
        <dbReference type="Proteomes" id="UP001497522"/>
    </source>
</evidence>
<gene>
    <name evidence="4" type="ORF">CSSPJE1EN2_LOCUS12495</name>
</gene>
<keyword evidence="5" id="KW-1185">Reference proteome</keyword>
<proteinExistence type="predicted"/>
<dbReference type="PANTHER" id="PTHR13360">
    <property type="entry name" value="ACTIVATING SIGNAL COINTEGRATOR 1 COMPLEX SUBUNIT 1"/>
    <property type="match status" value="1"/>
</dbReference>
<sequence length="480" mass="53247">MLVGLLCRSVPPFYKYSRSSYVFDLGLWQPIRVGHQTGSRSSAPQRSVRTALSAEVQRGQSGSVETIGCSSARTGVDFKAALAFVCETRQRRRARCELSGMPVADPTTSQDQVSQEIQDPELSQGDRAAERTPVVTKWRCCSTTAVVDGTEMHSASVQVDEALMGFIIGKGASTKKQIEADTGAELCIPRRDEARSHNPVVVRGPSQEAVDAAVLQIKQILEETIQSPRLQYSHFISIPLASNLTLVERVKSFRESVLTSADASSDGECFQLEVISSHDQFTHFVVQEYPHHRGVDESIFVKPATFHLTLLMLKLWNEERVCMAQDCLQRVMPDIHKALKGHPLAVKLAGVECMQSNLQKVHVLYARVEADEQASCLLQICNVLTGAFVESGLVLQKDQEHGLKLHATLMNTTQRRNRGGRQTFRGRIPFDAREIVASFGAHDWGQHQISEVQLSQRFVYDENGYYHCCGSIPLPSLSPV</sequence>
<evidence type="ECO:0000256" key="1">
    <source>
        <dbReference type="PROSITE-ProRule" id="PRU00117"/>
    </source>
</evidence>
<dbReference type="Pfam" id="PF00013">
    <property type="entry name" value="KH_1"/>
    <property type="match status" value="1"/>
</dbReference>
<name>A0ABP1B3T1_9BRYO</name>
<organism evidence="4 5">
    <name type="scientific">Sphagnum jensenii</name>
    <dbReference type="NCBI Taxonomy" id="128206"/>
    <lineage>
        <taxon>Eukaryota</taxon>
        <taxon>Viridiplantae</taxon>
        <taxon>Streptophyta</taxon>
        <taxon>Embryophyta</taxon>
        <taxon>Bryophyta</taxon>
        <taxon>Sphagnophytina</taxon>
        <taxon>Sphagnopsida</taxon>
        <taxon>Sphagnales</taxon>
        <taxon>Sphagnaceae</taxon>
        <taxon>Sphagnum</taxon>
    </lineage>
</organism>
<dbReference type="PROSITE" id="PS50084">
    <property type="entry name" value="KH_TYPE_1"/>
    <property type="match status" value="1"/>
</dbReference>
<dbReference type="InterPro" id="IPR004088">
    <property type="entry name" value="KH_dom_type_1"/>
</dbReference>
<protein>
    <recommendedName>
        <fullName evidence="3">K Homology domain-containing protein</fullName>
    </recommendedName>
</protein>
<dbReference type="InterPro" id="IPR004087">
    <property type="entry name" value="KH_dom"/>
</dbReference>
<dbReference type="EMBL" id="OZ023720">
    <property type="protein sequence ID" value="CAK9869737.1"/>
    <property type="molecule type" value="Genomic_DNA"/>
</dbReference>
<dbReference type="InterPro" id="IPR036612">
    <property type="entry name" value="KH_dom_type_1_sf"/>
</dbReference>
<dbReference type="InterPro" id="IPR009210">
    <property type="entry name" value="ASCC1"/>
</dbReference>
<feature type="region of interest" description="Disordered" evidence="2">
    <location>
        <begin position="101"/>
        <end position="129"/>
    </location>
</feature>